<dbReference type="Gene3D" id="1.20.58.390">
    <property type="entry name" value="Neurotransmitter-gated ion-channel transmembrane domain"/>
    <property type="match status" value="1"/>
</dbReference>
<proteinExistence type="predicted"/>
<dbReference type="SUPFAM" id="SSF90112">
    <property type="entry name" value="Neurotransmitter-gated ion-channel transmembrane pore"/>
    <property type="match status" value="1"/>
</dbReference>
<keyword evidence="1" id="KW-1133">Transmembrane helix</keyword>
<dbReference type="HOGENOM" id="CLU_1181511_0_0_1"/>
<dbReference type="InterPro" id="IPR036719">
    <property type="entry name" value="Neuro-gated_channel_TM_sf"/>
</dbReference>
<dbReference type="Pfam" id="PF02932">
    <property type="entry name" value="Neur_chan_memb"/>
    <property type="match status" value="1"/>
</dbReference>
<feature type="domain" description="Neurotransmitter-gated ion-channel transmembrane" evidence="2">
    <location>
        <begin position="113"/>
        <end position="188"/>
    </location>
</feature>
<feature type="transmembrane region" description="Helical" evidence="1">
    <location>
        <begin position="170"/>
        <end position="188"/>
    </location>
</feature>
<dbReference type="PRINTS" id="PR00253">
    <property type="entry name" value="GABAARECEPTR"/>
</dbReference>
<dbReference type="PANTHER" id="PTHR18945">
    <property type="entry name" value="NEUROTRANSMITTER GATED ION CHANNEL"/>
    <property type="match status" value="1"/>
</dbReference>
<dbReference type="GO" id="GO:0005230">
    <property type="term" value="F:extracellular ligand-gated monoatomic ion channel activity"/>
    <property type="evidence" value="ECO:0007669"/>
    <property type="project" value="UniProtKB-ARBA"/>
</dbReference>
<accession>T1J032</accession>
<evidence type="ECO:0000313" key="3">
    <source>
        <dbReference type="EnsemblMetazoa" id="SMAR006871-PA"/>
    </source>
</evidence>
<dbReference type="InterPro" id="IPR006029">
    <property type="entry name" value="Neurotrans-gated_channel_TM"/>
</dbReference>
<evidence type="ECO:0000259" key="2">
    <source>
        <dbReference type="Pfam" id="PF02932"/>
    </source>
</evidence>
<dbReference type="GO" id="GO:0005254">
    <property type="term" value="F:chloride channel activity"/>
    <property type="evidence" value="ECO:0007669"/>
    <property type="project" value="UniProtKB-ARBA"/>
</dbReference>
<dbReference type="GO" id="GO:0099095">
    <property type="term" value="F:ligand-gated monoatomic anion channel activity"/>
    <property type="evidence" value="ECO:0007669"/>
    <property type="project" value="UniProtKB-ARBA"/>
</dbReference>
<dbReference type="InterPro" id="IPR006201">
    <property type="entry name" value="Neur_channel"/>
</dbReference>
<organism evidence="3 4">
    <name type="scientific">Strigamia maritima</name>
    <name type="common">European centipede</name>
    <name type="synonym">Geophilus maritimus</name>
    <dbReference type="NCBI Taxonomy" id="126957"/>
    <lineage>
        <taxon>Eukaryota</taxon>
        <taxon>Metazoa</taxon>
        <taxon>Ecdysozoa</taxon>
        <taxon>Arthropoda</taxon>
        <taxon>Myriapoda</taxon>
        <taxon>Chilopoda</taxon>
        <taxon>Pleurostigmophora</taxon>
        <taxon>Geophilomorpha</taxon>
        <taxon>Linotaeniidae</taxon>
        <taxon>Strigamia</taxon>
    </lineage>
</organism>
<feature type="transmembrane region" description="Helical" evidence="1">
    <location>
        <begin position="108"/>
        <end position="129"/>
    </location>
</feature>
<keyword evidence="1" id="KW-0472">Membrane</keyword>
<name>T1J032_STRMM</name>
<dbReference type="InterPro" id="IPR006028">
    <property type="entry name" value="GABAA/Glycine_rcpt"/>
</dbReference>
<dbReference type="EnsemblMetazoa" id="SMAR006871-RA">
    <property type="protein sequence ID" value="SMAR006871-PA"/>
    <property type="gene ID" value="SMAR006871"/>
</dbReference>
<dbReference type="GO" id="GO:0004888">
    <property type="term" value="F:transmembrane signaling receptor activity"/>
    <property type="evidence" value="ECO:0007669"/>
    <property type="project" value="InterPro"/>
</dbReference>
<evidence type="ECO:0000313" key="4">
    <source>
        <dbReference type="Proteomes" id="UP000014500"/>
    </source>
</evidence>
<protein>
    <recommendedName>
        <fullName evidence="2">Neurotransmitter-gated ion-channel transmembrane domain-containing protein</fullName>
    </recommendedName>
</protein>
<dbReference type="AlphaFoldDB" id="T1J032"/>
<sequence length="235" mass="26873">MTKASSAVHLFPQAYLAVQFAPVTILFLSSGQGDSKNHCFGAKKCVHQYKNPNRFRLLTMAYTFFDYEAIIFRLSSTKGLKQDTTIYTFTQDICFRYTFVFKRIPTQAIMLLFVPSILIVILSWISFWLDVKLAAPRVALGLTSLLTLATQFNSAEKDLPSVATIKALDIWMFMCIFMVFASLLVYAISYSSDQLKVLQTTIPLKHAYDYRKHLRKLPEALAKPVHENRSKYLIV</sequence>
<reference evidence="4" key="1">
    <citation type="submission" date="2011-05" db="EMBL/GenBank/DDBJ databases">
        <authorList>
            <person name="Richards S.R."/>
            <person name="Qu J."/>
            <person name="Jiang H."/>
            <person name="Jhangiani S.N."/>
            <person name="Agravi P."/>
            <person name="Goodspeed R."/>
            <person name="Gross S."/>
            <person name="Mandapat C."/>
            <person name="Jackson L."/>
            <person name="Mathew T."/>
            <person name="Pu L."/>
            <person name="Thornton R."/>
            <person name="Saada N."/>
            <person name="Wilczek-Boney K.B."/>
            <person name="Lee S."/>
            <person name="Kovar C."/>
            <person name="Wu Y."/>
            <person name="Scherer S.E."/>
            <person name="Worley K.C."/>
            <person name="Muzny D.M."/>
            <person name="Gibbs R."/>
        </authorList>
    </citation>
    <scope>NUCLEOTIDE SEQUENCE</scope>
    <source>
        <strain evidence="4">Brora</strain>
    </source>
</reference>
<reference evidence="3" key="2">
    <citation type="submission" date="2015-02" db="UniProtKB">
        <authorList>
            <consortium name="EnsemblMetazoa"/>
        </authorList>
    </citation>
    <scope>IDENTIFICATION</scope>
</reference>
<evidence type="ECO:0000256" key="1">
    <source>
        <dbReference type="SAM" id="Phobius"/>
    </source>
</evidence>
<dbReference type="CDD" id="cd19049">
    <property type="entry name" value="LGIC_TM_anion"/>
    <property type="match status" value="1"/>
</dbReference>
<dbReference type="EMBL" id="JH431730">
    <property type="status" value="NOT_ANNOTATED_CDS"/>
    <property type="molecule type" value="Genomic_DNA"/>
</dbReference>
<keyword evidence="4" id="KW-1185">Reference proteome</keyword>
<dbReference type="STRING" id="126957.T1J032"/>
<keyword evidence="1" id="KW-0812">Transmembrane</keyword>
<dbReference type="eggNOG" id="KOG3644">
    <property type="taxonomic scope" value="Eukaryota"/>
</dbReference>
<dbReference type="InterPro" id="IPR038050">
    <property type="entry name" value="Neuro_actylchol_rec"/>
</dbReference>
<dbReference type="PhylomeDB" id="T1J032"/>
<dbReference type="GO" id="GO:0016020">
    <property type="term" value="C:membrane"/>
    <property type="evidence" value="ECO:0007669"/>
    <property type="project" value="InterPro"/>
</dbReference>
<dbReference type="Proteomes" id="UP000014500">
    <property type="component" value="Unassembled WGS sequence"/>
</dbReference>